<keyword evidence="2" id="KW-1185">Reference proteome</keyword>
<reference evidence="1 2" key="1">
    <citation type="submission" date="2019-03" db="EMBL/GenBank/DDBJ databases">
        <title>Draft genome sequences of novel Actinobacteria.</title>
        <authorList>
            <person name="Sahin N."/>
            <person name="Ay H."/>
            <person name="Saygin H."/>
        </authorList>
    </citation>
    <scope>NUCLEOTIDE SEQUENCE [LARGE SCALE GENOMIC DNA]</scope>
    <source>
        <strain evidence="1 2">DSM 45941</strain>
    </source>
</reference>
<organism evidence="1 2">
    <name type="scientific">Actinomadura darangshiensis</name>
    <dbReference type="NCBI Taxonomy" id="705336"/>
    <lineage>
        <taxon>Bacteria</taxon>
        <taxon>Bacillati</taxon>
        <taxon>Actinomycetota</taxon>
        <taxon>Actinomycetes</taxon>
        <taxon>Streptosporangiales</taxon>
        <taxon>Thermomonosporaceae</taxon>
        <taxon>Actinomadura</taxon>
    </lineage>
</organism>
<dbReference type="RefSeq" id="WP_132193332.1">
    <property type="nucleotide sequence ID" value="NZ_SMKY01000006.1"/>
</dbReference>
<dbReference type="InterPro" id="IPR046732">
    <property type="entry name" value="DUF6624"/>
</dbReference>
<protein>
    <submittedName>
        <fullName evidence="1">Uncharacterized protein</fullName>
    </submittedName>
</protein>
<dbReference type="Pfam" id="PF20329">
    <property type="entry name" value="DUF6624"/>
    <property type="match status" value="1"/>
</dbReference>
<dbReference type="AlphaFoldDB" id="A0A4V2YXZ2"/>
<gene>
    <name evidence="1" type="ORF">E1293_02495</name>
</gene>
<dbReference type="EMBL" id="SMKY01000006">
    <property type="protein sequence ID" value="TDD91057.1"/>
    <property type="molecule type" value="Genomic_DNA"/>
</dbReference>
<evidence type="ECO:0000313" key="1">
    <source>
        <dbReference type="EMBL" id="TDD91057.1"/>
    </source>
</evidence>
<proteinExistence type="predicted"/>
<accession>A0A4V2YXZ2</accession>
<dbReference type="Proteomes" id="UP000295578">
    <property type="component" value="Unassembled WGS sequence"/>
</dbReference>
<sequence>MEELRAELLRRLERDQRIRTAAAETGRLTLRQGLHALWIDRRNTTWLARVVRRHGWPGIAAVGPEAAHAAWLLAQHADRRPDVQRAFLALLREAVESGDAARKDLAYLEDRVRVNAGRPQLYGTQYGGFGAAYGPQPIEDPDTLDARRAEAGLQPMADYDAEIRRAGRSG</sequence>
<evidence type="ECO:0000313" key="2">
    <source>
        <dbReference type="Proteomes" id="UP000295578"/>
    </source>
</evidence>
<comment type="caution">
    <text evidence="1">The sequence shown here is derived from an EMBL/GenBank/DDBJ whole genome shotgun (WGS) entry which is preliminary data.</text>
</comment>
<dbReference type="OrthoDB" id="22038at2"/>
<name>A0A4V2YXZ2_9ACTN</name>